<name>A0A6C1CD41_9ACTN</name>
<evidence type="ECO:0000256" key="5">
    <source>
        <dbReference type="ARBA" id="ARBA00023136"/>
    </source>
</evidence>
<keyword evidence="5" id="KW-0472">Membrane</keyword>
<evidence type="ECO:0000313" key="7">
    <source>
        <dbReference type="Proteomes" id="UP000298111"/>
    </source>
</evidence>
<protein>
    <submittedName>
        <fullName evidence="6">Uncharacterized protein</fullName>
    </submittedName>
</protein>
<evidence type="ECO:0000256" key="2">
    <source>
        <dbReference type="ARBA" id="ARBA00022475"/>
    </source>
</evidence>
<organism evidence="6 7">
    <name type="scientific">Streptomyces albus</name>
    <dbReference type="NCBI Taxonomy" id="1888"/>
    <lineage>
        <taxon>Bacteria</taxon>
        <taxon>Bacillati</taxon>
        <taxon>Actinomycetota</taxon>
        <taxon>Actinomycetes</taxon>
        <taxon>Kitasatosporales</taxon>
        <taxon>Streptomycetaceae</taxon>
        <taxon>Streptomyces</taxon>
    </lineage>
</organism>
<comment type="subcellular location">
    <subcellularLocation>
        <location evidence="1">Cell membrane</location>
        <topology evidence="1">Multi-pass membrane protein</topology>
    </subcellularLocation>
</comment>
<dbReference type="PANTHER" id="PTHR35007:SF4">
    <property type="entry name" value="CONSERVED TRANSMEMBRANE PROTEIN-RELATED"/>
    <property type="match status" value="1"/>
</dbReference>
<sequence>MCALAAAWLPPGRRDGARRARLLLAGGGAVTGRRGFEPPRWWRQFSAAVRARVTERFGRAWWCLPAALSLALLGRSWIPLAAGFVAVPVVRRKLRRREALRAARRREAAAVELCTAVAGELRAGRQPDGALLALDRAVTRSFGQAGAAVLAAARFGGDVPDALRQTAALPGAEGLAGAAACWRVAVDGGAGLAEGLERVAASLRSHREQREELDAQLAGPRSTALALALLPAVGLVLGGAMEADPLHILLHTPAGLACLVTGLVLEWAGLVWVARIVGAAEGPGLAKPAGRMPEPWHRPRTPVRSGQR</sequence>
<dbReference type="AlphaFoldDB" id="A0A6C1CD41"/>
<keyword evidence="3" id="KW-0812">Transmembrane</keyword>
<accession>A0A6C1CD41</accession>
<keyword evidence="2" id="KW-1003">Cell membrane</keyword>
<comment type="caution">
    <text evidence="6">The sequence shown here is derived from an EMBL/GenBank/DDBJ whole genome shotgun (WGS) entry which is preliminary data.</text>
</comment>
<evidence type="ECO:0000256" key="3">
    <source>
        <dbReference type="ARBA" id="ARBA00022692"/>
    </source>
</evidence>
<proteinExistence type="predicted"/>
<dbReference type="GO" id="GO:0005886">
    <property type="term" value="C:plasma membrane"/>
    <property type="evidence" value="ECO:0007669"/>
    <property type="project" value="UniProtKB-SubCell"/>
</dbReference>
<dbReference type="Pfam" id="PF00482">
    <property type="entry name" value="T2SSF"/>
    <property type="match status" value="1"/>
</dbReference>
<dbReference type="InterPro" id="IPR018076">
    <property type="entry name" value="T2SS_GspF_dom"/>
</dbReference>
<evidence type="ECO:0000256" key="4">
    <source>
        <dbReference type="ARBA" id="ARBA00022989"/>
    </source>
</evidence>
<gene>
    <name evidence="6" type="ORF">D8771_26915</name>
</gene>
<dbReference type="Proteomes" id="UP000298111">
    <property type="component" value="Unassembled WGS sequence"/>
</dbReference>
<evidence type="ECO:0000313" key="6">
    <source>
        <dbReference type="EMBL" id="TGG77749.1"/>
    </source>
</evidence>
<keyword evidence="4" id="KW-1133">Transmembrane helix</keyword>
<dbReference type="PANTHER" id="PTHR35007">
    <property type="entry name" value="INTEGRAL MEMBRANE PROTEIN-RELATED"/>
    <property type="match status" value="1"/>
</dbReference>
<evidence type="ECO:0000256" key="1">
    <source>
        <dbReference type="ARBA" id="ARBA00004651"/>
    </source>
</evidence>
<dbReference type="EMBL" id="RCIY01000090">
    <property type="protein sequence ID" value="TGG77749.1"/>
    <property type="molecule type" value="Genomic_DNA"/>
</dbReference>
<reference evidence="6 7" key="1">
    <citation type="submission" date="2018-10" db="EMBL/GenBank/DDBJ databases">
        <title>Isolation of pseudouridimycin from Streptomyces albus DSM 40763.</title>
        <authorList>
            <person name="Rosenqvist P."/>
            <person name="Metsae-Ketelae M."/>
            <person name="Virta P."/>
        </authorList>
    </citation>
    <scope>NUCLEOTIDE SEQUENCE [LARGE SCALE GENOMIC DNA]</scope>
    <source>
        <strain evidence="6 7">DSM 40763</strain>
    </source>
</reference>